<dbReference type="InterPro" id="IPR020449">
    <property type="entry name" value="Tscrpt_reg_AraC-type_HTH"/>
</dbReference>
<sequence>MTETLKKVILLVDDDPAILNAFKQLFGQKYELSYAESAEDALHIFKQKKEFNLIILDYRLPDMDGIALFKKIRKEDRVTPILFISAYGSKEVLAQMIDVRPHGFIDKPWNNEVLEQKIARLVGTNPFQQVHETLNIPIHSLSIKIFRAVQYIDRHHSSSNLSLEGVGNAVSLHPKYLSASFKEECRIGFHDYLIEIRIFRATQLLKDPHRIIKQVSSEVGFSDQGYFCKVFQNKVGLSPSIYRKEFLARRR</sequence>
<dbReference type="InterPro" id="IPR011006">
    <property type="entry name" value="CheY-like_superfamily"/>
</dbReference>
<evidence type="ECO:0008006" key="7">
    <source>
        <dbReference type="Google" id="ProtNLM"/>
    </source>
</evidence>
<dbReference type="PRINTS" id="PR00032">
    <property type="entry name" value="HTHARAC"/>
</dbReference>
<keyword evidence="2" id="KW-0238">DNA-binding</keyword>
<dbReference type="InterPro" id="IPR018060">
    <property type="entry name" value="HTH_AraC"/>
</dbReference>
<evidence type="ECO:0000256" key="1">
    <source>
        <dbReference type="ARBA" id="ARBA00023015"/>
    </source>
</evidence>
<evidence type="ECO:0000256" key="2">
    <source>
        <dbReference type="ARBA" id="ARBA00023125"/>
    </source>
</evidence>
<dbReference type="Gene3D" id="1.10.10.60">
    <property type="entry name" value="Homeodomain-like"/>
    <property type="match status" value="2"/>
</dbReference>
<dbReference type="PANTHER" id="PTHR43280">
    <property type="entry name" value="ARAC-FAMILY TRANSCRIPTIONAL REGULATOR"/>
    <property type="match status" value="1"/>
</dbReference>
<protein>
    <recommendedName>
        <fullName evidence="7">DNA-binding response regulator, AraC family</fullName>
    </recommendedName>
</protein>
<evidence type="ECO:0000256" key="3">
    <source>
        <dbReference type="ARBA" id="ARBA00023163"/>
    </source>
</evidence>
<reference evidence="6" key="1">
    <citation type="submission" date="2018-06" db="EMBL/GenBank/DDBJ databases">
        <authorList>
            <person name="Zhirakovskaya E."/>
        </authorList>
    </citation>
    <scope>NUCLEOTIDE SEQUENCE</scope>
</reference>
<accession>A0A3B1CT92</accession>
<dbReference type="PROSITE" id="PS50110">
    <property type="entry name" value="RESPONSE_REGULATORY"/>
    <property type="match status" value="1"/>
</dbReference>
<dbReference type="Gene3D" id="3.40.50.2300">
    <property type="match status" value="1"/>
</dbReference>
<dbReference type="SMART" id="SM00342">
    <property type="entry name" value="HTH_ARAC"/>
    <property type="match status" value="1"/>
</dbReference>
<dbReference type="Pfam" id="PF12833">
    <property type="entry name" value="HTH_18"/>
    <property type="match status" value="1"/>
</dbReference>
<name>A0A3B1CT92_9ZZZZ</name>
<dbReference type="InterPro" id="IPR009057">
    <property type="entry name" value="Homeodomain-like_sf"/>
</dbReference>
<dbReference type="InterPro" id="IPR018062">
    <property type="entry name" value="HTH_AraC-typ_CS"/>
</dbReference>
<feature type="domain" description="Response regulatory" evidence="5">
    <location>
        <begin position="8"/>
        <end position="122"/>
    </location>
</feature>
<organism evidence="6">
    <name type="scientific">hydrothermal vent metagenome</name>
    <dbReference type="NCBI Taxonomy" id="652676"/>
    <lineage>
        <taxon>unclassified sequences</taxon>
        <taxon>metagenomes</taxon>
        <taxon>ecological metagenomes</taxon>
    </lineage>
</organism>
<keyword evidence="1" id="KW-0805">Transcription regulation</keyword>
<dbReference type="Pfam" id="PF00072">
    <property type="entry name" value="Response_reg"/>
    <property type="match status" value="1"/>
</dbReference>
<dbReference type="InterPro" id="IPR001789">
    <property type="entry name" value="Sig_transdc_resp-reg_receiver"/>
</dbReference>
<dbReference type="PROSITE" id="PS01124">
    <property type="entry name" value="HTH_ARAC_FAMILY_2"/>
    <property type="match status" value="1"/>
</dbReference>
<evidence type="ECO:0000259" key="5">
    <source>
        <dbReference type="PROSITE" id="PS50110"/>
    </source>
</evidence>
<proteinExistence type="predicted"/>
<dbReference type="SUPFAM" id="SSF46689">
    <property type="entry name" value="Homeodomain-like"/>
    <property type="match status" value="1"/>
</dbReference>
<dbReference type="PROSITE" id="PS00041">
    <property type="entry name" value="HTH_ARAC_FAMILY_1"/>
    <property type="match status" value="1"/>
</dbReference>
<evidence type="ECO:0000313" key="6">
    <source>
        <dbReference type="EMBL" id="VAX31602.1"/>
    </source>
</evidence>
<dbReference type="GO" id="GO:0000160">
    <property type="term" value="P:phosphorelay signal transduction system"/>
    <property type="evidence" value="ECO:0007669"/>
    <property type="project" value="InterPro"/>
</dbReference>
<dbReference type="GO" id="GO:0043565">
    <property type="term" value="F:sequence-specific DNA binding"/>
    <property type="evidence" value="ECO:0007669"/>
    <property type="project" value="InterPro"/>
</dbReference>
<dbReference type="SUPFAM" id="SSF52172">
    <property type="entry name" value="CheY-like"/>
    <property type="match status" value="1"/>
</dbReference>
<gene>
    <name evidence="6" type="ORF">MNBD_NITROSPIRAE01-1962</name>
</gene>
<feature type="domain" description="HTH araC/xylS-type" evidence="4">
    <location>
        <begin position="146"/>
        <end position="245"/>
    </location>
</feature>
<dbReference type="SMART" id="SM00448">
    <property type="entry name" value="REC"/>
    <property type="match status" value="1"/>
</dbReference>
<evidence type="ECO:0000259" key="4">
    <source>
        <dbReference type="PROSITE" id="PS01124"/>
    </source>
</evidence>
<dbReference type="AlphaFoldDB" id="A0A3B1CT92"/>
<dbReference type="GO" id="GO:0003700">
    <property type="term" value="F:DNA-binding transcription factor activity"/>
    <property type="evidence" value="ECO:0007669"/>
    <property type="project" value="InterPro"/>
</dbReference>
<dbReference type="EMBL" id="UOGF01000077">
    <property type="protein sequence ID" value="VAX31602.1"/>
    <property type="molecule type" value="Genomic_DNA"/>
</dbReference>
<keyword evidence="3" id="KW-0804">Transcription</keyword>
<dbReference type="PANTHER" id="PTHR43280:SF10">
    <property type="entry name" value="REGULATORY PROTEIN POCR"/>
    <property type="match status" value="1"/>
</dbReference>